<accession>A0A3P1V7I1</accession>
<keyword evidence="7" id="KW-0378">Hydrolase</keyword>
<dbReference type="PROSITE" id="PS51192">
    <property type="entry name" value="HELICASE_ATP_BIND_1"/>
    <property type="match status" value="1"/>
</dbReference>
<reference evidence="7 8" key="1">
    <citation type="submission" date="2018-11" db="EMBL/GenBank/DDBJ databases">
        <title>Genomes From Bacteria Associated with the Canine Oral Cavity: a Test Case for Automated Genome-Based Taxonomic Assignment.</title>
        <authorList>
            <person name="Coil D.A."/>
            <person name="Jospin G."/>
            <person name="Darling A.E."/>
            <person name="Wallis C."/>
            <person name="Davis I.J."/>
            <person name="Harris S."/>
            <person name="Eisen J.A."/>
            <person name="Holcombe L.J."/>
            <person name="O'Flynn C."/>
        </authorList>
    </citation>
    <scope>NUCLEOTIDE SEQUENCE [LARGE SCALE GENOMIC DNA]</scope>
    <source>
        <strain evidence="7 8">OH4621_COT-116</strain>
    </source>
</reference>
<keyword evidence="4" id="KW-0742">SOS response</keyword>
<feature type="domain" description="Helicase ATP-binding" evidence="5">
    <location>
        <begin position="103"/>
        <end position="253"/>
    </location>
</feature>
<dbReference type="GO" id="GO:0016787">
    <property type="term" value="F:hydrolase activity"/>
    <property type="evidence" value="ECO:0007669"/>
    <property type="project" value="InterPro"/>
</dbReference>
<evidence type="ECO:0000313" key="7">
    <source>
        <dbReference type="EMBL" id="RRD29616.1"/>
    </source>
</evidence>
<dbReference type="InterPro" id="IPR006935">
    <property type="entry name" value="Helicase/UvrB_N"/>
</dbReference>
<feature type="domain" description="Helicase C-terminal" evidence="6">
    <location>
        <begin position="281"/>
        <end position="429"/>
    </location>
</feature>
<dbReference type="Proteomes" id="UP000281771">
    <property type="component" value="Unassembled WGS sequence"/>
</dbReference>
<evidence type="ECO:0000259" key="5">
    <source>
        <dbReference type="PROSITE" id="PS51192"/>
    </source>
</evidence>
<dbReference type="GO" id="GO:0043138">
    <property type="term" value="F:3'-5' DNA helicase activity"/>
    <property type="evidence" value="ECO:0007669"/>
    <property type="project" value="TreeGrafter"/>
</dbReference>
<organism evidence="7 8">
    <name type="scientific">Streptococcus minor</name>
    <dbReference type="NCBI Taxonomy" id="229549"/>
    <lineage>
        <taxon>Bacteria</taxon>
        <taxon>Bacillati</taxon>
        <taxon>Bacillota</taxon>
        <taxon>Bacilli</taxon>
        <taxon>Lactobacillales</taxon>
        <taxon>Streptococcaceae</taxon>
        <taxon>Streptococcus</taxon>
    </lineage>
</organism>
<keyword evidence="4" id="KW-0227">DNA damage</keyword>
<keyword evidence="3" id="KW-0238">DNA-binding</keyword>
<dbReference type="AlphaFoldDB" id="A0A3P1V7I1"/>
<keyword evidence="8" id="KW-1185">Reference proteome</keyword>
<dbReference type="PANTHER" id="PTHR30580:SF1">
    <property type="entry name" value="COMF OPERON PROTEIN 1"/>
    <property type="match status" value="1"/>
</dbReference>
<keyword evidence="1" id="KW-0547">Nucleotide-binding</keyword>
<dbReference type="GO" id="GO:0009432">
    <property type="term" value="P:SOS response"/>
    <property type="evidence" value="ECO:0007669"/>
    <property type="project" value="UniProtKB-KW"/>
</dbReference>
<dbReference type="InterPro" id="IPR001650">
    <property type="entry name" value="Helicase_C-like"/>
</dbReference>
<proteinExistence type="predicted"/>
<dbReference type="SMART" id="SM00487">
    <property type="entry name" value="DEXDc"/>
    <property type="match status" value="1"/>
</dbReference>
<evidence type="ECO:0000256" key="3">
    <source>
        <dbReference type="ARBA" id="ARBA00023125"/>
    </source>
</evidence>
<dbReference type="PANTHER" id="PTHR30580">
    <property type="entry name" value="PRIMOSOMAL PROTEIN N"/>
    <property type="match status" value="1"/>
</dbReference>
<evidence type="ECO:0000259" key="6">
    <source>
        <dbReference type="PROSITE" id="PS51194"/>
    </source>
</evidence>
<dbReference type="Pfam" id="PF04851">
    <property type="entry name" value="ResIII"/>
    <property type="match status" value="1"/>
</dbReference>
<dbReference type="Pfam" id="PF00271">
    <property type="entry name" value="Helicase_C"/>
    <property type="match status" value="1"/>
</dbReference>
<name>A0A3P1V7I1_9STRE</name>
<keyword evidence="2" id="KW-0067">ATP-binding</keyword>
<dbReference type="Gene3D" id="3.40.50.300">
    <property type="entry name" value="P-loop containing nucleotide triphosphate hydrolases"/>
    <property type="match status" value="2"/>
</dbReference>
<protein>
    <submittedName>
        <fullName evidence="7">DEAD/DEAH box helicase</fullName>
    </submittedName>
</protein>
<dbReference type="GO" id="GO:0006310">
    <property type="term" value="P:DNA recombination"/>
    <property type="evidence" value="ECO:0007669"/>
    <property type="project" value="TreeGrafter"/>
</dbReference>
<dbReference type="RefSeq" id="WP_124777973.1">
    <property type="nucleotide sequence ID" value="NZ_RQZA01000014.1"/>
</dbReference>
<dbReference type="SUPFAM" id="SSF52540">
    <property type="entry name" value="P-loop containing nucleoside triphosphate hydrolases"/>
    <property type="match status" value="1"/>
</dbReference>
<dbReference type="GO" id="GO:0003677">
    <property type="term" value="F:DNA binding"/>
    <property type="evidence" value="ECO:0007669"/>
    <property type="project" value="UniProtKB-KW"/>
</dbReference>
<sequence length="429" mass="48712">MNQLQNYYGRLFTKHQLKAEERQLAQVFPITDPTVCPRCASPYLDDHKLPDGAYYCRECLLLGRVRSDQALYYFPQQQFPGQNSLNWHGQLTSYQKQISQALCQAVDDNQSTLVHAVTGAGKTEMMYAVVDKVIQNGGAVCIATPRIDVCIELHKRLVQDFACPVALLHGESQPYCRTPLVIATTHQLLKFYHAFDLLIIDEVDAFPYVDNPMLYHAVNQATKEDGLQLFLTATSTDELDKKVKEGNLQRLSLPRRFHGNPLVVPQKVWLDKFEKKLKQNQLPRTLKKHITRQRQTGFPLLIFAPEIKTGQQLASILEKSYPKEVIGFVSSQTANRLELVQKFRDKDVTILVSTTILERGVTFPCVDVMVVQANHRLYTSSSLIQIGGRVGRSMERPTGELLFFIEGSNRAIEKAIREIKSMNEEAGYV</sequence>
<dbReference type="InterPro" id="IPR014001">
    <property type="entry name" value="Helicase_ATP-bd"/>
</dbReference>
<keyword evidence="7" id="KW-0347">Helicase</keyword>
<evidence type="ECO:0000256" key="4">
    <source>
        <dbReference type="ARBA" id="ARBA00023236"/>
    </source>
</evidence>
<dbReference type="CDD" id="cd17925">
    <property type="entry name" value="DEXDc_ComFA"/>
    <property type="match status" value="1"/>
</dbReference>
<dbReference type="EMBL" id="RQZA01000014">
    <property type="protein sequence ID" value="RRD29616.1"/>
    <property type="molecule type" value="Genomic_DNA"/>
</dbReference>
<evidence type="ECO:0000256" key="2">
    <source>
        <dbReference type="ARBA" id="ARBA00022840"/>
    </source>
</evidence>
<evidence type="ECO:0000256" key="1">
    <source>
        <dbReference type="ARBA" id="ARBA00022741"/>
    </source>
</evidence>
<dbReference type="GO" id="GO:0006302">
    <property type="term" value="P:double-strand break repair"/>
    <property type="evidence" value="ECO:0007669"/>
    <property type="project" value="TreeGrafter"/>
</dbReference>
<dbReference type="GO" id="GO:0006270">
    <property type="term" value="P:DNA replication initiation"/>
    <property type="evidence" value="ECO:0007669"/>
    <property type="project" value="TreeGrafter"/>
</dbReference>
<dbReference type="PROSITE" id="PS51194">
    <property type="entry name" value="HELICASE_CTER"/>
    <property type="match status" value="1"/>
</dbReference>
<dbReference type="SMART" id="SM00490">
    <property type="entry name" value="HELICc"/>
    <property type="match status" value="1"/>
</dbReference>
<dbReference type="STRING" id="1123309.GCA_000377005_00068"/>
<evidence type="ECO:0000313" key="8">
    <source>
        <dbReference type="Proteomes" id="UP000281771"/>
    </source>
</evidence>
<dbReference type="InterPro" id="IPR027417">
    <property type="entry name" value="P-loop_NTPase"/>
</dbReference>
<gene>
    <name evidence="7" type="ORF">EII38_09495</name>
</gene>
<comment type="caution">
    <text evidence="7">The sequence shown here is derived from an EMBL/GenBank/DDBJ whole genome shotgun (WGS) entry which is preliminary data.</text>
</comment>
<dbReference type="GO" id="GO:0005524">
    <property type="term" value="F:ATP binding"/>
    <property type="evidence" value="ECO:0007669"/>
    <property type="project" value="UniProtKB-KW"/>
</dbReference>